<evidence type="ECO:0000256" key="1">
    <source>
        <dbReference type="SAM" id="MobiDB-lite"/>
    </source>
</evidence>
<dbReference type="AlphaFoldDB" id="A0A4C1T4Z9"/>
<sequence>MPEVVEHESKNQTACVLSTAVSDNVELTAAQAPPCAAPRATAASTQQNSPTPITVPSESRPIHKCRLDRVINYKGNGTAAARPERGRRRADSLKHTNLEPPVSDANAIVSFSMHISCGPYERKCFVKIIDVWLEAGVEVMSPQGCAAGGGAAVPARLPRRTSVQSSFPRP</sequence>
<evidence type="ECO:0000313" key="3">
    <source>
        <dbReference type="Proteomes" id="UP000299102"/>
    </source>
</evidence>
<keyword evidence="3" id="KW-1185">Reference proteome</keyword>
<reference evidence="2 3" key="1">
    <citation type="journal article" date="2019" name="Commun. Biol.">
        <title>The bagworm genome reveals a unique fibroin gene that provides high tensile strength.</title>
        <authorList>
            <person name="Kono N."/>
            <person name="Nakamura H."/>
            <person name="Ohtoshi R."/>
            <person name="Tomita M."/>
            <person name="Numata K."/>
            <person name="Arakawa K."/>
        </authorList>
    </citation>
    <scope>NUCLEOTIDE SEQUENCE [LARGE SCALE GENOMIC DNA]</scope>
</reference>
<feature type="region of interest" description="Disordered" evidence="1">
    <location>
        <begin position="38"/>
        <end position="59"/>
    </location>
</feature>
<dbReference type="EMBL" id="BGZK01000031">
    <property type="protein sequence ID" value="GBP08528.1"/>
    <property type="molecule type" value="Genomic_DNA"/>
</dbReference>
<feature type="region of interest" description="Disordered" evidence="1">
    <location>
        <begin position="76"/>
        <end position="98"/>
    </location>
</feature>
<dbReference type="Proteomes" id="UP000299102">
    <property type="component" value="Unassembled WGS sequence"/>
</dbReference>
<feature type="compositionally biased region" description="Polar residues" evidence="1">
    <location>
        <begin position="48"/>
        <end position="57"/>
    </location>
</feature>
<evidence type="ECO:0000313" key="2">
    <source>
        <dbReference type="EMBL" id="GBP08528.1"/>
    </source>
</evidence>
<name>A0A4C1T4Z9_EUMVA</name>
<gene>
    <name evidence="2" type="ORF">EVAR_77204_1</name>
</gene>
<feature type="compositionally biased region" description="Low complexity" evidence="1">
    <location>
        <begin position="38"/>
        <end position="47"/>
    </location>
</feature>
<proteinExistence type="predicted"/>
<accession>A0A4C1T4Z9</accession>
<organism evidence="2 3">
    <name type="scientific">Eumeta variegata</name>
    <name type="common">Bagworm moth</name>
    <name type="synonym">Eumeta japonica</name>
    <dbReference type="NCBI Taxonomy" id="151549"/>
    <lineage>
        <taxon>Eukaryota</taxon>
        <taxon>Metazoa</taxon>
        <taxon>Ecdysozoa</taxon>
        <taxon>Arthropoda</taxon>
        <taxon>Hexapoda</taxon>
        <taxon>Insecta</taxon>
        <taxon>Pterygota</taxon>
        <taxon>Neoptera</taxon>
        <taxon>Endopterygota</taxon>
        <taxon>Lepidoptera</taxon>
        <taxon>Glossata</taxon>
        <taxon>Ditrysia</taxon>
        <taxon>Tineoidea</taxon>
        <taxon>Psychidae</taxon>
        <taxon>Oiketicinae</taxon>
        <taxon>Eumeta</taxon>
    </lineage>
</organism>
<comment type="caution">
    <text evidence="2">The sequence shown here is derived from an EMBL/GenBank/DDBJ whole genome shotgun (WGS) entry which is preliminary data.</text>
</comment>
<protein>
    <submittedName>
        <fullName evidence="2">Uncharacterized protein</fullName>
    </submittedName>
</protein>